<dbReference type="OrthoDB" id="3037404at2759"/>
<sequence>MYTLRSTIAHEYLDMDVGCYLIALGVCRGLFKDYETVKSLLNGSEYRLRWKDDVLEFPLFLKSKPCGLGVTDEPMTDVNHREYLQHISIKCGMGGSESGVLSYPFRRNMAIVVAAALGSHIAHTGMGHAADTTTMEESYDDNNSRTDYVGAMMNEAIRPPREAKILESHAFNRLEPHLFKMIGLHLTFRELCVRVPILKLLAKQAKDLYRCVEQGENDWKTFVVCGFVFRNSPSLTSL</sequence>
<evidence type="ECO:0000313" key="2">
    <source>
        <dbReference type="Proteomes" id="UP000027265"/>
    </source>
</evidence>
<reference evidence="2" key="1">
    <citation type="journal article" date="2014" name="Proc. Natl. Acad. Sci. U.S.A.">
        <title>Extensive sampling of basidiomycete genomes demonstrates inadequacy of the white-rot/brown-rot paradigm for wood decay fungi.</title>
        <authorList>
            <person name="Riley R."/>
            <person name="Salamov A.A."/>
            <person name="Brown D.W."/>
            <person name="Nagy L.G."/>
            <person name="Floudas D."/>
            <person name="Held B.W."/>
            <person name="Levasseur A."/>
            <person name="Lombard V."/>
            <person name="Morin E."/>
            <person name="Otillar R."/>
            <person name="Lindquist E.A."/>
            <person name="Sun H."/>
            <person name="LaButti K.M."/>
            <person name="Schmutz J."/>
            <person name="Jabbour D."/>
            <person name="Luo H."/>
            <person name="Baker S.E."/>
            <person name="Pisabarro A.G."/>
            <person name="Walton J.D."/>
            <person name="Blanchette R.A."/>
            <person name="Henrissat B."/>
            <person name="Martin F."/>
            <person name="Cullen D."/>
            <person name="Hibbett D.S."/>
            <person name="Grigoriev I.V."/>
        </authorList>
    </citation>
    <scope>NUCLEOTIDE SEQUENCE [LARGE SCALE GENOMIC DNA]</scope>
    <source>
        <strain evidence="2">MUCL 33604</strain>
    </source>
</reference>
<dbReference type="EMBL" id="KL197749">
    <property type="protein sequence ID" value="KDQ51389.1"/>
    <property type="molecule type" value="Genomic_DNA"/>
</dbReference>
<keyword evidence="2" id="KW-1185">Reference proteome</keyword>
<dbReference type="Proteomes" id="UP000027265">
    <property type="component" value="Unassembled WGS sequence"/>
</dbReference>
<evidence type="ECO:0000313" key="1">
    <source>
        <dbReference type="EMBL" id="KDQ51389.1"/>
    </source>
</evidence>
<gene>
    <name evidence="1" type="ORF">JAAARDRAFT_140436</name>
</gene>
<accession>A0A067P9D9</accession>
<dbReference type="HOGENOM" id="CLU_1042294_0_0_1"/>
<protein>
    <submittedName>
        <fullName evidence="1">Uncharacterized protein</fullName>
    </submittedName>
</protein>
<organism evidence="1 2">
    <name type="scientific">Jaapia argillacea MUCL 33604</name>
    <dbReference type="NCBI Taxonomy" id="933084"/>
    <lineage>
        <taxon>Eukaryota</taxon>
        <taxon>Fungi</taxon>
        <taxon>Dikarya</taxon>
        <taxon>Basidiomycota</taxon>
        <taxon>Agaricomycotina</taxon>
        <taxon>Agaricomycetes</taxon>
        <taxon>Agaricomycetidae</taxon>
        <taxon>Jaapiales</taxon>
        <taxon>Jaapiaceae</taxon>
        <taxon>Jaapia</taxon>
    </lineage>
</organism>
<dbReference type="InParanoid" id="A0A067P9D9"/>
<proteinExistence type="predicted"/>
<dbReference type="AlphaFoldDB" id="A0A067P9D9"/>
<name>A0A067P9D9_9AGAM</name>